<accession>A0ABN9RSJ6</accession>
<keyword evidence="3" id="KW-1185">Reference proteome</keyword>
<feature type="compositionally biased region" description="Low complexity" evidence="1">
    <location>
        <begin position="91"/>
        <end position="108"/>
    </location>
</feature>
<sequence length="173" mass="18072">MTRPRGVAAFGGPQPGLQEQLREVAESMRLQGRSRAEVDAALVGANRRWLLRRELVRVVPVTACLAWRCGGPRACCCTPWRACAATACSTTTRPPAPAPLGRAAAGPRLGRRVGGRVGAAPRRGGGTGRRGGSRAARGCARGLDQRPAETGAQRARGAPAFVATSRGGDRLQN</sequence>
<dbReference type="EMBL" id="CAUYUJ010007871">
    <property type="protein sequence ID" value="CAK0822224.1"/>
    <property type="molecule type" value="Genomic_DNA"/>
</dbReference>
<evidence type="ECO:0000256" key="1">
    <source>
        <dbReference type="SAM" id="MobiDB-lite"/>
    </source>
</evidence>
<gene>
    <name evidence="2" type="ORF">PCOR1329_LOCUS23293</name>
</gene>
<organism evidence="2 3">
    <name type="scientific">Prorocentrum cordatum</name>
    <dbReference type="NCBI Taxonomy" id="2364126"/>
    <lineage>
        <taxon>Eukaryota</taxon>
        <taxon>Sar</taxon>
        <taxon>Alveolata</taxon>
        <taxon>Dinophyceae</taxon>
        <taxon>Prorocentrales</taxon>
        <taxon>Prorocentraceae</taxon>
        <taxon>Prorocentrum</taxon>
    </lineage>
</organism>
<evidence type="ECO:0000313" key="3">
    <source>
        <dbReference type="Proteomes" id="UP001189429"/>
    </source>
</evidence>
<feature type="compositionally biased region" description="Low complexity" evidence="1">
    <location>
        <begin position="133"/>
        <end position="142"/>
    </location>
</feature>
<proteinExistence type="predicted"/>
<dbReference type="Proteomes" id="UP001189429">
    <property type="component" value="Unassembled WGS sequence"/>
</dbReference>
<feature type="region of interest" description="Disordered" evidence="1">
    <location>
        <begin position="91"/>
        <end position="173"/>
    </location>
</feature>
<protein>
    <submittedName>
        <fullName evidence="2">Uncharacterized protein</fullName>
    </submittedName>
</protein>
<name>A0ABN9RSJ6_9DINO</name>
<evidence type="ECO:0000313" key="2">
    <source>
        <dbReference type="EMBL" id="CAK0822224.1"/>
    </source>
</evidence>
<comment type="caution">
    <text evidence="2">The sequence shown here is derived from an EMBL/GenBank/DDBJ whole genome shotgun (WGS) entry which is preliminary data.</text>
</comment>
<reference evidence="2" key="1">
    <citation type="submission" date="2023-10" db="EMBL/GenBank/DDBJ databases">
        <authorList>
            <person name="Chen Y."/>
            <person name="Shah S."/>
            <person name="Dougan E. K."/>
            <person name="Thang M."/>
            <person name="Chan C."/>
        </authorList>
    </citation>
    <scope>NUCLEOTIDE SEQUENCE [LARGE SCALE GENOMIC DNA]</scope>
</reference>